<evidence type="ECO:0000259" key="7">
    <source>
        <dbReference type="PROSITE" id="PS50178"/>
    </source>
</evidence>
<dbReference type="GO" id="GO:0008270">
    <property type="term" value="F:zinc ion binding"/>
    <property type="evidence" value="ECO:0007669"/>
    <property type="project" value="UniProtKB-KW"/>
</dbReference>
<keyword evidence="1" id="KW-0479">Metal-binding</keyword>
<name>A0AAE0C3I2_9CHLO</name>
<dbReference type="Pfam" id="PF00144">
    <property type="entry name" value="Beta-lactamase"/>
    <property type="match status" value="1"/>
</dbReference>
<dbReference type="SUPFAM" id="SSF57903">
    <property type="entry name" value="FYVE/PHD zinc finger"/>
    <property type="match status" value="1"/>
</dbReference>
<dbReference type="SUPFAM" id="SSF56601">
    <property type="entry name" value="beta-lactamase/transpeptidase-like"/>
    <property type="match status" value="1"/>
</dbReference>
<dbReference type="InterPro" id="IPR012338">
    <property type="entry name" value="Beta-lactam/transpept-like"/>
</dbReference>
<evidence type="ECO:0000313" key="10">
    <source>
        <dbReference type="Proteomes" id="UP001190700"/>
    </source>
</evidence>
<evidence type="ECO:0000313" key="9">
    <source>
        <dbReference type="EMBL" id="KAK3247084.1"/>
    </source>
</evidence>
<reference evidence="9" key="2">
    <citation type="submission" date="2023-06" db="EMBL/GenBank/DDBJ databases">
        <title>Long-read-based genome assembly of the green algal bacterivore Cymbomonas tetramitiformis.</title>
        <authorList>
            <person name="Gyaltshen Y."/>
            <person name="Rozenberg A."/>
            <person name="Paasch A."/>
            <person name="Burns J.A."/>
            <person name="Warring S."/>
            <person name="Larson R."/>
            <person name="Maurer-Alcala X."/>
            <person name="Dacks J."/>
            <person name="Kim E."/>
        </authorList>
    </citation>
    <scope>NUCLEOTIDE SEQUENCE</scope>
    <source>
        <strain evidence="9">PLY_AMNH</strain>
    </source>
</reference>
<dbReference type="InterPro" id="IPR017455">
    <property type="entry name" value="Znf_FYVE-rel"/>
</dbReference>
<keyword evidence="3" id="KW-0862">Zinc</keyword>
<dbReference type="PANTHER" id="PTHR43173:SF3">
    <property type="entry name" value="ABC1 FAMILY PROTEIN"/>
    <property type="match status" value="1"/>
</dbReference>
<keyword evidence="10" id="KW-1185">Reference proteome</keyword>
<reference evidence="9 10" key="1">
    <citation type="journal article" date="2015" name="Genome Biol. Evol.">
        <title>Comparative Genomics of a Bacterivorous Green Alga Reveals Evolutionary Causalities and Consequences of Phago-Mixotrophic Mode of Nutrition.</title>
        <authorList>
            <person name="Burns J.A."/>
            <person name="Paasch A."/>
            <person name="Narechania A."/>
            <person name="Kim E."/>
        </authorList>
    </citation>
    <scope>NUCLEOTIDE SEQUENCE [LARGE SCALE GENOMIC DNA]</scope>
    <source>
        <strain evidence="9">PLY_AMNH</strain>
    </source>
</reference>
<accession>A0AAE0C3I2</accession>
<dbReference type="InterPro" id="IPR011009">
    <property type="entry name" value="Kinase-like_dom_sf"/>
</dbReference>
<dbReference type="InterPro" id="IPR000306">
    <property type="entry name" value="Znf_FYVE"/>
</dbReference>
<keyword evidence="2 4" id="KW-0863">Zinc-finger</keyword>
<feature type="transmembrane region" description="Helical" evidence="6">
    <location>
        <begin position="365"/>
        <end position="385"/>
    </location>
</feature>
<evidence type="ECO:0000256" key="4">
    <source>
        <dbReference type="PROSITE-ProRule" id="PRU00091"/>
    </source>
</evidence>
<proteinExistence type="predicted"/>
<dbReference type="PROSITE" id="PS50178">
    <property type="entry name" value="ZF_FYVE"/>
    <property type="match status" value="1"/>
</dbReference>
<evidence type="ECO:0000256" key="3">
    <source>
        <dbReference type="ARBA" id="ARBA00022833"/>
    </source>
</evidence>
<dbReference type="Gene3D" id="3.30.40.10">
    <property type="entry name" value="Zinc/RING finger domain, C3HC4 (zinc finger)"/>
    <property type="match status" value="1"/>
</dbReference>
<evidence type="ECO:0000313" key="8">
    <source>
        <dbReference type="EMBL" id="KAK3247079.1"/>
    </source>
</evidence>
<dbReference type="Pfam" id="PF03109">
    <property type="entry name" value="ABC1"/>
    <property type="match status" value="1"/>
</dbReference>
<dbReference type="PANTHER" id="PTHR43173">
    <property type="entry name" value="ABC1 FAMILY PROTEIN"/>
    <property type="match status" value="1"/>
</dbReference>
<dbReference type="EMBL" id="LGRX02029237">
    <property type="protein sequence ID" value="KAK3247079.1"/>
    <property type="molecule type" value="Genomic_DNA"/>
</dbReference>
<evidence type="ECO:0000256" key="1">
    <source>
        <dbReference type="ARBA" id="ARBA00022723"/>
    </source>
</evidence>
<dbReference type="Proteomes" id="UP001190700">
    <property type="component" value="Unassembled WGS sequence"/>
</dbReference>
<feature type="region of interest" description="Disordered" evidence="5">
    <location>
        <begin position="1151"/>
        <end position="1176"/>
    </location>
</feature>
<dbReference type="InterPro" id="IPR011011">
    <property type="entry name" value="Znf_FYVE_PHD"/>
</dbReference>
<feature type="compositionally biased region" description="Polar residues" evidence="5">
    <location>
        <begin position="1156"/>
        <end position="1170"/>
    </location>
</feature>
<evidence type="ECO:0000256" key="2">
    <source>
        <dbReference type="ARBA" id="ARBA00022771"/>
    </source>
</evidence>
<keyword evidence="6" id="KW-0812">Transmembrane</keyword>
<dbReference type="InterPro" id="IPR004147">
    <property type="entry name" value="ABC1_dom"/>
</dbReference>
<keyword evidence="6" id="KW-1133">Transmembrane helix</keyword>
<feature type="transmembrane region" description="Helical" evidence="6">
    <location>
        <begin position="336"/>
        <end position="353"/>
    </location>
</feature>
<sequence>MAEEKLSAILGQVQQVLDGQTNPISERGDLLLAILPKGVQASAFRKIDTCSCLQWIRIMLKETVSVSYGWKSVPEDYLQQAKLATGKACGLAVAYEVYEKYLPAELPETVTDITVLSDHFLKADTIGATSIREALSKEMRANRICINGSAHFLYCVSNKLQALQRDRQGSVSCSANHQPEISVLPPQEWQPDSARCEACGVTFGLLTRRHHCRACGRCLCHICCPKQRVAVKAGSGAVRRSAMTSTRVCAGCLQAAGAPADAPLPPATPPRRSETSSVPVGGKRAMDEQVRILEVQLAKQSSAMGIIPFAAECRAFCRQAVFMLLFAGVYSGRCEALPAVLAVLLAGLALRLLRWLLKGTLLARLVYAYALMVPFCLSMYATNVWSKRLRVKGDEAGYARVWERTNDYWAPRILGFIVQLRGLWTKFGQELSSRADIMPEVYLVLFKQLQDNVPSRPVAEIKATIEAEFGQSIDDLFEEFGEEPLASASIAQVHAARLKAGPWAGRRVVAKVQKEGVRRQMLQDMWQLKQLLMVGGWIEPDFDFGDISTMIEHTLRAELDFTQEAENMVRVKQVFAASPSPTDVVIPEVAPGLLATERVLVMDFVEGFKITSEADLEAHAVDRRQLVEDLCVGYGIQVAGGIFNADGHPGNIMVLPQVNDAASHAARGVIPRATPVLLDFGNSLRLTDRARIALCRYVVGASEMDLGLILMGLDGLGFELPVGLSNIRQFAAFVFRNTETRAEALQSHQERMAQDEKDLDALKSSSKDRGQAIHLRPPHEMLLFFRMLSLFYGLSTSLGVFGVPVLQLLAAPCAKALRAHSLQLGRPPPLPPAHGAVMGALQNTFRKLLDDLCQKTSTGAQVCIYQYGRCVVDVCAGRMGPYDHRQVRSDTLFNTMSLGNIPAAAAVHVLADQGRLDYARAVSRYWPEFGQQGKEGTTVAQMLRHQSGLQSFLPHWLGMDNLHDVERARAAIAQAVPRGPAGAPESSGPHAFCYGWLLEGLIKAISEGPSLQQVVAEQVLDPLGLHRECYLGLGGTQPDELNNCVATLHGSLVRATMPGSMPDVGQGGTDAAAPEVDVEQLLKVAHQNGIDPETLMQAGQEWLLDPRVLNRESLRAACAPSITSLCSARGLARILAALFPATASAKPAASKHAQMPLTNQSPTPPWSTNEGAECTPPPSLQPLVSDSTAALIADVAPADEHAMGFRCFRMEAPDGKQEGGPLRNGSCIHGFGYHSLGGSVAMAIPSLGFAFAITTNRLGAGEDCCVTHILEHITKELCGGRTIVTDGPR</sequence>
<feature type="region of interest" description="Disordered" evidence="5">
    <location>
        <begin position="261"/>
        <end position="282"/>
    </location>
</feature>
<dbReference type="InterPro" id="IPR013083">
    <property type="entry name" value="Znf_RING/FYVE/PHD"/>
</dbReference>
<comment type="caution">
    <text evidence="9">The sequence shown here is derived from an EMBL/GenBank/DDBJ whole genome shotgun (WGS) entry which is preliminary data.</text>
</comment>
<protein>
    <recommendedName>
        <fullName evidence="7">FYVE-type domain-containing protein</fullName>
    </recommendedName>
</protein>
<dbReference type="InterPro" id="IPR051130">
    <property type="entry name" value="Mito_struct-func_regulator"/>
</dbReference>
<dbReference type="CDD" id="cd05121">
    <property type="entry name" value="ABC1_ADCK3-like"/>
    <property type="match status" value="1"/>
</dbReference>
<evidence type="ECO:0000256" key="6">
    <source>
        <dbReference type="SAM" id="Phobius"/>
    </source>
</evidence>
<dbReference type="SUPFAM" id="SSF56112">
    <property type="entry name" value="Protein kinase-like (PK-like)"/>
    <property type="match status" value="1"/>
</dbReference>
<gene>
    <name evidence="9" type="ORF">CYMTET_43412</name>
    <name evidence="8" type="ORF">CYMTET_43415</name>
</gene>
<dbReference type="Pfam" id="PF01363">
    <property type="entry name" value="FYVE"/>
    <property type="match status" value="1"/>
</dbReference>
<keyword evidence="6" id="KW-0472">Membrane</keyword>
<dbReference type="EMBL" id="LGRX02029236">
    <property type="protein sequence ID" value="KAK3247084.1"/>
    <property type="molecule type" value="Genomic_DNA"/>
</dbReference>
<dbReference type="InterPro" id="IPR001466">
    <property type="entry name" value="Beta-lactam-related"/>
</dbReference>
<evidence type="ECO:0000256" key="5">
    <source>
        <dbReference type="SAM" id="MobiDB-lite"/>
    </source>
</evidence>
<dbReference type="Gene3D" id="3.40.710.10">
    <property type="entry name" value="DD-peptidase/beta-lactamase superfamily"/>
    <property type="match status" value="1"/>
</dbReference>
<organism evidence="9 10">
    <name type="scientific">Cymbomonas tetramitiformis</name>
    <dbReference type="NCBI Taxonomy" id="36881"/>
    <lineage>
        <taxon>Eukaryota</taxon>
        <taxon>Viridiplantae</taxon>
        <taxon>Chlorophyta</taxon>
        <taxon>Pyramimonadophyceae</taxon>
        <taxon>Pyramimonadales</taxon>
        <taxon>Pyramimonadaceae</taxon>
        <taxon>Cymbomonas</taxon>
    </lineage>
</organism>
<feature type="domain" description="FYVE-type" evidence="7">
    <location>
        <begin position="190"/>
        <end position="257"/>
    </location>
</feature>
<dbReference type="SMART" id="SM00064">
    <property type="entry name" value="FYVE"/>
    <property type="match status" value="1"/>
</dbReference>